<organism evidence="2 3">
    <name type="scientific">Lepidopterella palustris CBS 459.81</name>
    <dbReference type="NCBI Taxonomy" id="1314670"/>
    <lineage>
        <taxon>Eukaryota</taxon>
        <taxon>Fungi</taxon>
        <taxon>Dikarya</taxon>
        <taxon>Ascomycota</taxon>
        <taxon>Pezizomycotina</taxon>
        <taxon>Dothideomycetes</taxon>
        <taxon>Pleosporomycetidae</taxon>
        <taxon>Mytilinidiales</taxon>
        <taxon>Argynnaceae</taxon>
        <taxon>Lepidopterella</taxon>
    </lineage>
</organism>
<keyword evidence="3" id="KW-1185">Reference proteome</keyword>
<dbReference type="Proteomes" id="UP000250266">
    <property type="component" value="Unassembled WGS sequence"/>
</dbReference>
<evidence type="ECO:0000313" key="2">
    <source>
        <dbReference type="EMBL" id="OCK73069.1"/>
    </source>
</evidence>
<sequence length="141" mass="16774">MRKVTYTFCLYHIVLEKKKKKEEKKKEEKKKKKKREEKKKEEKKERKKEKKKEGTQKRTLKLVAEERRKEKERRGALWGFNLSIFESTPPPRRSGLGPPLVLGRGGANGVILNHTIADVEKRSQLYRLLSAPWQLLYRRST</sequence>
<name>A0A8E2J8U2_9PEZI</name>
<gene>
    <name evidence="2" type="ORF">K432DRAFT_411035</name>
</gene>
<evidence type="ECO:0000313" key="3">
    <source>
        <dbReference type="Proteomes" id="UP000250266"/>
    </source>
</evidence>
<accession>A0A8E2J8U2</accession>
<proteinExistence type="predicted"/>
<feature type="compositionally biased region" description="Basic residues" evidence="1">
    <location>
        <begin position="19"/>
        <end position="37"/>
    </location>
</feature>
<dbReference type="EMBL" id="KV746003">
    <property type="protein sequence ID" value="OCK73069.1"/>
    <property type="molecule type" value="Genomic_DNA"/>
</dbReference>
<evidence type="ECO:0000256" key="1">
    <source>
        <dbReference type="SAM" id="MobiDB-lite"/>
    </source>
</evidence>
<reference evidence="2 3" key="1">
    <citation type="journal article" date="2016" name="Nat. Commun.">
        <title>Ectomycorrhizal ecology is imprinted in the genome of the dominant symbiotic fungus Cenococcum geophilum.</title>
        <authorList>
            <consortium name="DOE Joint Genome Institute"/>
            <person name="Peter M."/>
            <person name="Kohler A."/>
            <person name="Ohm R.A."/>
            <person name="Kuo A."/>
            <person name="Krutzmann J."/>
            <person name="Morin E."/>
            <person name="Arend M."/>
            <person name="Barry K.W."/>
            <person name="Binder M."/>
            <person name="Choi C."/>
            <person name="Clum A."/>
            <person name="Copeland A."/>
            <person name="Grisel N."/>
            <person name="Haridas S."/>
            <person name="Kipfer T."/>
            <person name="LaButti K."/>
            <person name="Lindquist E."/>
            <person name="Lipzen A."/>
            <person name="Maire R."/>
            <person name="Meier B."/>
            <person name="Mihaltcheva S."/>
            <person name="Molinier V."/>
            <person name="Murat C."/>
            <person name="Poggeler S."/>
            <person name="Quandt C.A."/>
            <person name="Sperisen C."/>
            <person name="Tritt A."/>
            <person name="Tisserant E."/>
            <person name="Crous P.W."/>
            <person name="Henrissat B."/>
            <person name="Nehls U."/>
            <person name="Egli S."/>
            <person name="Spatafora J.W."/>
            <person name="Grigoriev I.V."/>
            <person name="Martin F.M."/>
        </authorList>
    </citation>
    <scope>NUCLEOTIDE SEQUENCE [LARGE SCALE GENOMIC DNA]</scope>
    <source>
        <strain evidence="2 3">CBS 459.81</strain>
    </source>
</reference>
<protein>
    <submittedName>
        <fullName evidence="2">Uncharacterized protein</fullName>
    </submittedName>
</protein>
<dbReference type="AlphaFoldDB" id="A0A8E2J8U2"/>
<feature type="region of interest" description="Disordered" evidence="1">
    <location>
        <begin position="19"/>
        <end position="67"/>
    </location>
</feature>